<keyword evidence="3" id="KW-1185">Reference proteome</keyword>
<dbReference type="PANTHER" id="PTHR46732">
    <property type="entry name" value="ATP-DEPENDENT PROTEASE LA (LON) DOMAIN PROTEIN"/>
    <property type="match status" value="1"/>
</dbReference>
<dbReference type="SMART" id="SM00464">
    <property type="entry name" value="LON"/>
    <property type="match status" value="1"/>
</dbReference>
<comment type="caution">
    <text evidence="2">The sequence shown here is derived from an EMBL/GenBank/DDBJ whole genome shotgun (WGS) entry which is preliminary data.</text>
</comment>
<reference evidence="2 3" key="1">
    <citation type="submission" date="2017-04" db="EMBL/GenBank/DDBJ databases">
        <title>Unexpected and diverse lifestyles within the genus Limnohabitans.</title>
        <authorList>
            <person name="Kasalicky V."/>
            <person name="Mehrshad M."/>
            <person name="Andrei S.-A."/>
            <person name="Salcher M."/>
            <person name="Kratochvilova H."/>
            <person name="Simek K."/>
            <person name="Ghai R."/>
        </authorList>
    </citation>
    <scope>NUCLEOTIDE SEQUENCE [LARGE SCALE GENOMIC DNA]</scope>
    <source>
        <strain evidence="2 3">II-B4</strain>
    </source>
</reference>
<dbReference type="Proteomes" id="UP000250790">
    <property type="component" value="Unassembled WGS sequence"/>
</dbReference>
<dbReference type="Gene3D" id="2.30.130.40">
    <property type="entry name" value="LON domain-like"/>
    <property type="match status" value="1"/>
</dbReference>
<organism evidence="2 3">
    <name type="scientific">Limnohabitans parvus II-B4</name>
    <dbReference type="NCBI Taxonomy" id="1293052"/>
    <lineage>
        <taxon>Bacteria</taxon>
        <taxon>Pseudomonadati</taxon>
        <taxon>Pseudomonadota</taxon>
        <taxon>Betaproteobacteria</taxon>
        <taxon>Burkholderiales</taxon>
        <taxon>Comamonadaceae</taxon>
        <taxon>Limnohabitans</taxon>
    </lineage>
</organism>
<dbReference type="OrthoDB" id="8558970at2"/>
<dbReference type="InterPro" id="IPR046336">
    <property type="entry name" value="Lon_prtase_N_sf"/>
</dbReference>
<evidence type="ECO:0000313" key="3">
    <source>
        <dbReference type="Proteomes" id="UP000250790"/>
    </source>
</evidence>
<gene>
    <name evidence="2" type="ORF">B9Z37_09700</name>
</gene>
<feature type="domain" description="Lon N-terminal" evidence="1">
    <location>
        <begin position="12"/>
        <end position="211"/>
    </location>
</feature>
<dbReference type="PANTHER" id="PTHR46732:SF8">
    <property type="entry name" value="ATP-DEPENDENT PROTEASE LA (LON) DOMAIN PROTEIN"/>
    <property type="match status" value="1"/>
</dbReference>
<evidence type="ECO:0000313" key="2">
    <source>
        <dbReference type="EMBL" id="PUE53331.1"/>
    </source>
</evidence>
<name>A0A315E7M3_9BURK</name>
<accession>A0A315E7M3</accession>
<dbReference type="AlphaFoldDB" id="A0A315E7M3"/>
<dbReference type="InterPro" id="IPR003111">
    <property type="entry name" value="Lon_prtase_N"/>
</dbReference>
<dbReference type="EMBL" id="NESN01000003">
    <property type="protein sequence ID" value="PUE53331.1"/>
    <property type="molecule type" value="Genomic_DNA"/>
</dbReference>
<dbReference type="Gene3D" id="1.10.4060.10">
    <property type="entry name" value="BPP1347 like domain"/>
    <property type="match status" value="1"/>
</dbReference>
<dbReference type="SUPFAM" id="SSF88697">
    <property type="entry name" value="PUA domain-like"/>
    <property type="match status" value="1"/>
</dbReference>
<proteinExistence type="predicted"/>
<protein>
    <recommendedName>
        <fullName evidence="1">Lon N-terminal domain-containing protein</fullName>
    </recommendedName>
</protein>
<dbReference type="RefSeq" id="WP_108312804.1">
    <property type="nucleotide sequence ID" value="NZ_NESN01000003.1"/>
</dbReference>
<dbReference type="Pfam" id="PF02190">
    <property type="entry name" value="LON_substr_bdg"/>
    <property type="match status" value="1"/>
</dbReference>
<dbReference type="PROSITE" id="PS51787">
    <property type="entry name" value="LON_N"/>
    <property type="match status" value="1"/>
</dbReference>
<dbReference type="InterPro" id="IPR015947">
    <property type="entry name" value="PUA-like_sf"/>
</dbReference>
<sequence>MPEHNAPSPQALTQLPLFPLSAVLFPGALLPLQLFELRYLQMIGECERQGTGFGVVTLTQGREVHRPGEAAEQFEVMGTRVQIERIERPQPGVVMVWCRGLDKFHIEATQQRSDGLWLGRVHALPPEPAVQVPEDLQHLSAQMHEALTQLSAQPSVVPPWNEAWRLQDCSWLSHRWGELMPLPLQMKYRLFALQEPLMRLELVGDLVAPVDPATKNPTGSGQKPSANS</sequence>
<evidence type="ECO:0000259" key="1">
    <source>
        <dbReference type="PROSITE" id="PS51787"/>
    </source>
</evidence>